<dbReference type="SUPFAM" id="SSF48403">
    <property type="entry name" value="Ankyrin repeat"/>
    <property type="match status" value="1"/>
</dbReference>
<protein>
    <submittedName>
        <fullName evidence="11">Uncharacterized protein</fullName>
    </submittedName>
</protein>
<keyword evidence="4" id="KW-0109">Calcium transport</keyword>
<dbReference type="PROSITE" id="PS50297">
    <property type="entry name" value="ANK_REP_REGION"/>
    <property type="match status" value="1"/>
</dbReference>
<dbReference type="Proteomes" id="UP001187531">
    <property type="component" value="Unassembled WGS sequence"/>
</dbReference>
<dbReference type="EMBL" id="JAVRJZ010000199">
    <property type="protein sequence ID" value="KAK2702668.1"/>
    <property type="molecule type" value="Genomic_DNA"/>
</dbReference>
<evidence type="ECO:0000256" key="9">
    <source>
        <dbReference type="ARBA" id="ARBA00023303"/>
    </source>
</evidence>
<feature type="repeat" description="ANK" evidence="10">
    <location>
        <begin position="88"/>
        <end position="114"/>
    </location>
</feature>
<dbReference type="GO" id="GO:0005262">
    <property type="term" value="F:calcium channel activity"/>
    <property type="evidence" value="ECO:0007669"/>
    <property type="project" value="UniProtKB-KW"/>
</dbReference>
<evidence type="ECO:0000313" key="12">
    <source>
        <dbReference type="Proteomes" id="UP001187531"/>
    </source>
</evidence>
<keyword evidence="9" id="KW-0407">Ion channel</keyword>
<keyword evidence="12" id="KW-1185">Reference proteome</keyword>
<dbReference type="GO" id="GO:0005886">
    <property type="term" value="C:plasma membrane"/>
    <property type="evidence" value="ECO:0007669"/>
    <property type="project" value="UniProtKB-SubCell"/>
</dbReference>
<dbReference type="SMART" id="SM00248">
    <property type="entry name" value="ANK"/>
    <property type="match status" value="2"/>
</dbReference>
<comment type="caution">
    <text evidence="11">The sequence shown here is derived from an EMBL/GenBank/DDBJ whole genome shotgun (WGS) entry which is preliminary data.</text>
</comment>
<evidence type="ECO:0000256" key="3">
    <source>
        <dbReference type="ARBA" id="ARBA00022475"/>
    </source>
</evidence>
<evidence type="ECO:0000256" key="4">
    <source>
        <dbReference type="ARBA" id="ARBA00022568"/>
    </source>
</evidence>
<evidence type="ECO:0000256" key="7">
    <source>
        <dbReference type="ARBA" id="ARBA00022837"/>
    </source>
</evidence>
<comment type="subcellular location">
    <subcellularLocation>
        <location evidence="1">Cell membrane</location>
        <topology evidence="1">Multi-pass membrane protein</topology>
    </subcellularLocation>
</comment>
<gene>
    <name evidence="11" type="ORF">QYM36_018728</name>
</gene>
<evidence type="ECO:0000313" key="11">
    <source>
        <dbReference type="EMBL" id="KAK2702668.1"/>
    </source>
</evidence>
<evidence type="ECO:0000256" key="2">
    <source>
        <dbReference type="ARBA" id="ARBA00022448"/>
    </source>
</evidence>
<evidence type="ECO:0000256" key="5">
    <source>
        <dbReference type="ARBA" id="ARBA00022673"/>
    </source>
</evidence>
<name>A0AA88H1Z0_ARTSF</name>
<dbReference type="Gene3D" id="1.25.40.20">
    <property type="entry name" value="Ankyrin repeat-containing domain"/>
    <property type="match status" value="1"/>
</dbReference>
<organism evidence="11 12">
    <name type="scientific">Artemia franciscana</name>
    <name type="common">Brine shrimp</name>
    <name type="synonym">Artemia sanfranciscana</name>
    <dbReference type="NCBI Taxonomy" id="6661"/>
    <lineage>
        <taxon>Eukaryota</taxon>
        <taxon>Metazoa</taxon>
        <taxon>Ecdysozoa</taxon>
        <taxon>Arthropoda</taxon>
        <taxon>Crustacea</taxon>
        <taxon>Branchiopoda</taxon>
        <taxon>Anostraca</taxon>
        <taxon>Artemiidae</taxon>
        <taxon>Artemia</taxon>
    </lineage>
</organism>
<keyword evidence="8" id="KW-0406">Ion transport</keyword>
<dbReference type="InterPro" id="IPR024862">
    <property type="entry name" value="TRPV"/>
</dbReference>
<proteinExistence type="predicted"/>
<keyword evidence="6" id="KW-0677">Repeat</keyword>
<dbReference type="InterPro" id="IPR036770">
    <property type="entry name" value="Ankyrin_rpt-contain_sf"/>
</dbReference>
<dbReference type="GO" id="GO:0098703">
    <property type="term" value="P:calcium ion import across plasma membrane"/>
    <property type="evidence" value="ECO:0007669"/>
    <property type="project" value="TreeGrafter"/>
</dbReference>
<keyword evidence="5" id="KW-0107">Calcium channel</keyword>
<dbReference type="AlphaFoldDB" id="A0AA88H1Z0"/>
<evidence type="ECO:0000256" key="8">
    <source>
        <dbReference type="ARBA" id="ARBA00023065"/>
    </source>
</evidence>
<dbReference type="PANTHER" id="PTHR10582:SF28">
    <property type="entry name" value="NANCHUNG, ISOFORM B"/>
    <property type="match status" value="1"/>
</dbReference>
<dbReference type="InterPro" id="IPR002110">
    <property type="entry name" value="Ankyrin_rpt"/>
</dbReference>
<dbReference type="Pfam" id="PF13606">
    <property type="entry name" value="Ank_3"/>
    <property type="match status" value="1"/>
</dbReference>
<accession>A0AA88H1Z0</accession>
<evidence type="ECO:0000256" key="1">
    <source>
        <dbReference type="ARBA" id="ARBA00004651"/>
    </source>
</evidence>
<keyword evidence="2" id="KW-0813">Transport</keyword>
<reference evidence="11" key="1">
    <citation type="submission" date="2023-07" db="EMBL/GenBank/DDBJ databases">
        <title>Chromosome-level genome assembly of Artemia franciscana.</title>
        <authorList>
            <person name="Jo E."/>
        </authorList>
    </citation>
    <scope>NUCLEOTIDE SEQUENCE</scope>
    <source>
        <tissue evidence="11">Whole body</tissue>
    </source>
</reference>
<evidence type="ECO:0000256" key="10">
    <source>
        <dbReference type="PROSITE-ProRule" id="PRU00023"/>
    </source>
</evidence>
<keyword evidence="10" id="KW-0040">ANK repeat</keyword>
<evidence type="ECO:0000256" key="6">
    <source>
        <dbReference type="ARBA" id="ARBA00022737"/>
    </source>
</evidence>
<sequence>MLKSLDDPESFNTEKYIESRPEFQWSPDKDQSLFREVCWNLEERGAVGETILHLCFLNPSSILAELAKRLLRIYPKLINDYYISEDYYGENVLHMAIVNEDPATVKFLLDNGANYHERCIGSFMSTEDQKSSRSDSLTQEWVNIDPHTNYEG</sequence>
<dbReference type="PANTHER" id="PTHR10582">
    <property type="entry name" value="TRANSIENT RECEPTOR POTENTIAL ION CHANNEL PROTEIN"/>
    <property type="match status" value="1"/>
</dbReference>
<keyword evidence="3" id="KW-1003">Cell membrane</keyword>
<dbReference type="PROSITE" id="PS50088">
    <property type="entry name" value="ANK_REPEAT"/>
    <property type="match status" value="1"/>
</dbReference>
<keyword evidence="7" id="KW-0106">Calcium</keyword>
<keyword evidence="3" id="KW-0472">Membrane</keyword>